<name>A0A2P2JL33_RHIMU</name>
<reference evidence="1" key="1">
    <citation type="submission" date="2018-02" db="EMBL/GenBank/DDBJ databases">
        <title>Rhizophora mucronata_Transcriptome.</title>
        <authorList>
            <person name="Meera S.P."/>
            <person name="Sreeshan A."/>
            <person name="Augustine A."/>
        </authorList>
    </citation>
    <scope>NUCLEOTIDE SEQUENCE</scope>
    <source>
        <tissue evidence="1">Leaf</tissue>
    </source>
</reference>
<evidence type="ECO:0000313" key="1">
    <source>
        <dbReference type="EMBL" id="MBW94162.1"/>
    </source>
</evidence>
<dbReference type="EMBL" id="GGEC01013679">
    <property type="protein sequence ID" value="MBW94162.1"/>
    <property type="molecule type" value="Transcribed_RNA"/>
</dbReference>
<dbReference type="AlphaFoldDB" id="A0A2P2JL33"/>
<protein>
    <submittedName>
        <fullName evidence="1">Cadmium-induced protein AS8 isoform X2</fullName>
    </submittedName>
</protein>
<sequence>MKLIHILSPTCLVIQAYHFIYSAVYRLLLDIWFEVPYDVDRWLLGFKVACIHPFTTVANRLNLIINRLFPAVLATRSGAMTFAQSSGLLSSRNFAWNGWNNVAPCFSTLQAETVGRISSLHRKVFLNKGVNFFDMKSKLLDQTRPFSEGLGSFCSRFFQSRKGEWGSGHS</sequence>
<proteinExistence type="predicted"/>
<accession>A0A2P2JL33</accession>
<organism evidence="1">
    <name type="scientific">Rhizophora mucronata</name>
    <name type="common">Asiatic mangrove</name>
    <dbReference type="NCBI Taxonomy" id="61149"/>
    <lineage>
        <taxon>Eukaryota</taxon>
        <taxon>Viridiplantae</taxon>
        <taxon>Streptophyta</taxon>
        <taxon>Embryophyta</taxon>
        <taxon>Tracheophyta</taxon>
        <taxon>Spermatophyta</taxon>
        <taxon>Magnoliopsida</taxon>
        <taxon>eudicotyledons</taxon>
        <taxon>Gunneridae</taxon>
        <taxon>Pentapetalae</taxon>
        <taxon>rosids</taxon>
        <taxon>fabids</taxon>
        <taxon>Malpighiales</taxon>
        <taxon>Rhizophoraceae</taxon>
        <taxon>Rhizophora</taxon>
    </lineage>
</organism>